<organism evidence="1 2">
    <name type="scientific">Trifolium medium</name>
    <dbReference type="NCBI Taxonomy" id="97028"/>
    <lineage>
        <taxon>Eukaryota</taxon>
        <taxon>Viridiplantae</taxon>
        <taxon>Streptophyta</taxon>
        <taxon>Embryophyta</taxon>
        <taxon>Tracheophyta</taxon>
        <taxon>Spermatophyta</taxon>
        <taxon>Magnoliopsida</taxon>
        <taxon>eudicotyledons</taxon>
        <taxon>Gunneridae</taxon>
        <taxon>Pentapetalae</taxon>
        <taxon>rosids</taxon>
        <taxon>fabids</taxon>
        <taxon>Fabales</taxon>
        <taxon>Fabaceae</taxon>
        <taxon>Papilionoideae</taxon>
        <taxon>50 kb inversion clade</taxon>
        <taxon>NPAAA clade</taxon>
        <taxon>Hologalegina</taxon>
        <taxon>IRL clade</taxon>
        <taxon>Trifolieae</taxon>
        <taxon>Trifolium</taxon>
    </lineage>
</organism>
<dbReference type="Proteomes" id="UP000265520">
    <property type="component" value="Unassembled WGS sequence"/>
</dbReference>
<reference evidence="1 2" key="1">
    <citation type="journal article" date="2018" name="Front. Plant Sci.">
        <title>Red Clover (Trifolium pratense) and Zigzag Clover (T. medium) - A Picture of Genomic Similarities and Differences.</title>
        <authorList>
            <person name="Dluhosova J."/>
            <person name="Istvanek J."/>
            <person name="Nedelnik J."/>
            <person name="Repkova J."/>
        </authorList>
    </citation>
    <scope>NUCLEOTIDE SEQUENCE [LARGE SCALE GENOMIC DNA]</scope>
    <source>
        <strain evidence="2">cv. 10/8</strain>
        <tissue evidence="1">Leaf</tissue>
    </source>
</reference>
<keyword evidence="2" id="KW-1185">Reference proteome</keyword>
<accession>A0A392RRB0</accession>
<dbReference type="AlphaFoldDB" id="A0A392RRB0"/>
<sequence length="45" mass="5493">EYGLEANENYKEFSEVIPWNGRRWTWSFGHVDYGRVNAKLIMDWK</sequence>
<protein>
    <submittedName>
        <fullName evidence="1">Uncharacterized protein</fullName>
    </submittedName>
</protein>
<feature type="non-terminal residue" evidence="1">
    <location>
        <position position="1"/>
    </location>
</feature>
<evidence type="ECO:0000313" key="1">
    <source>
        <dbReference type="EMBL" id="MCI39153.1"/>
    </source>
</evidence>
<dbReference type="EMBL" id="LXQA010264250">
    <property type="protein sequence ID" value="MCI39153.1"/>
    <property type="molecule type" value="Genomic_DNA"/>
</dbReference>
<evidence type="ECO:0000313" key="2">
    <source>
        <dbReference type="Proteomes" id="UP000265520"/>
    </source>
</evidence>
<comment type="caution">
    <text evidence="1">The sequence shown here is derived from an EMBL/GenBank/DDBJ whole genome shotgun (WGS) entry which is preliminary data.</text>
</comment>
<name>A0A392RRB0_9FABA</name>
<proteinExistence type="predicted"/>